<keyword evidence="2" id="KW-1185">Reference proteome</keyword>
<evidence type="ECO:0000313" key="2">
    <source>
        <dbReference type="Proteomes" id="UP001371305"/>
    </source>
</evidence>
<dbReference type="Proteomes" id="UP001371305">
    <property type="component" value="Unassembled WGS sequence"/>
</dbReference>
<protein>
    <submittedName>
        <fullName evidence="1">Uncharacterized protein</fullName>
    </submittedName>
</protein>
<reference evidence="1 2" key="1">
    <citation type="submission" date="2024-04" db="EMBL/GenBank/DDBJ databases">
        <title>Luteolibacter sp. isolated from soil.</title>
        <authorList>
            <person name="An J."/>
        </authorList>
    </citation>
    <scope>NUCLEOTIDE SEQUENCE [LARGE SCALE GENOMIC DNA]</scope>
    <source>
        <strain evidence="1 2">Y139</strain>
    </source>
</reference>
<accession>A0ABU9B4E3</accession>
<name>A0ABU9B4E3_9BACT</name>
<sequence length="408" mass="44632">MDHRQTAGLGVVLLLLAAGLAFLPSKTDSPAGSSAAAASAKVRDRGALSGTVAQRTEQLRSIWRMAASGSATPQELDLALELIQSLPASALKGLVTELAPEPDRTLDLLVAMARRIGDLEAERGLKWLVAEAENTEEIFEPLFQPALDGWSDSDPVGLLGAFFNDDKSLEYRIRRRENSTWGDDGIAPDIVAKAAERDPDEAWLLLRKWQRRTLGDDFFKGLDPSLAQHFAGRIKELFHDSEWPGFEHLGGTAESWQEEQEVRRSAATAWFALDPDKALAWFDSGNPVESWEPGASAGALGSRLYLAQPQRAMEWLGGKSANYRAAAAIELSYDLVAAPELPDSRLDDLAVLTGWMEEGRGRRNWLAGLSAALAQRQQSQRLAEVADALLARLDLTAEELAILENQRQ</sequence>
<evidence type="ECO:0000313" key="1">
    <source>
        <dbReference type="EMBL" id="MEK7954137.1"/>
    </source>
</evidence>
<gene>
    <name evidence="1" type="ORF">WKV53_26710</name>
</gene>
<comment type="caution">
    <text evidence="1">The sequence shown here is derived from an EMBL/GenBank/DDBJ whole genome shotgun (WGS) entry which is preliminary data.</text>
</comment>
<organism evidence="1 2">
    <name type="scientific">Luteolibacter soli</name>
    <dbReference type="NCBI Taxonomy" id="3135280"/>
    <lineage>
        <taxon>Bacteria</taxon>
        <taxon>Pseudomonadati</taxon>
        <taxon>Verrucomicrobiota</taxon>
        <taxon>Verrucomicrobiia</taxon>
        <taxon>Verrucomicrobiales</taxon>
        <taxon>Verrucomicrobiaceae</taxon>
        <taxon>Luteolibacter</taxon>
    </lineage>
</organism>
<dbReference type="RefSeq" id="WP_341407905.1">
    <property type="nucleotide sequence ID" value="NZ_JBBUKT010000016.1"/>
</dbReference>
<proteinExistence type="predicted"/>
<dbReference type="EMBL" id="JBBUKT010000016">
    <property type="protein sequence ID" value="MEK7954137.1"/>
    <property type="molecule type" value="Genomic_DNA"/>
</dbReference>